<evidence type="ECO:0000256" key="4">
    <source>
        <dbReference type="SAM" id="MobiDB-lite"/>
    </source>
</evidence>
<feature type="compositionally biased region" description="Low complexity" evidence="4">
    <location>
        <begin position="158"/>
        <end position="175"/>
    </location>
</feature>
<dbReference type="GO" id="GO:0061157">
    <property type="term" value="P:mRNA destabilization"/>
    <property type="evidence" value="ECO:0007669"/>
    <property type="project" value="TreeGrafter"/>
</dbReference>
<dbReference type="PANTHER" id="PTHR12357">
    <property type="entry name" value="YTH YT521-B HOMOLOGY DOMAIN-CONTAINING"/>
    <property type="match status" value="1"/>
</dbReference>
<dbReference type="GeneID" id="113392300"/>
<feature type="compositionally biased region" description="Pro residues" evidence="4">
    <location>
        <begin position="210"/>
        <end position="249"/>
    </location>
</feature>
<keyword evidence="6" id="KW-1185">Reference proteome</keyword>
<keyword evidence="2" id="KW-0963">Cytoplasm</keyword>
<evidence type="ECO:0000256" key="2">
    <source>
        <dbReference type="ARBA" id="ARBA00022490"/>
    </source>
</evidence>
<dbReference type="GO" id="GO:1990247">
    <property type="term" value="F:N6-methyladenosine-containing RNA reader activity"/>
    <property type="evidence" value="ECO:0007669"/>
    <property type="project" value="TreeGrafter"/>
</dbReference>
<dbReference type="Pfam" id="PF04146">
    <property type="entry name" value="YTH"/>
    <property type="match status" value="1"/>
</dbReference>
<name>A0A8B8HIT7_VANTA</name>
<dbReference type="InterPro" id="IPR007275">
    <property type="entry name" value="YTH_domain"/>
</dbReference>
<dbReference type="FunFam" id="3.10.590.10:FF:000001">
    <property type="entry name" value="YTH domain family 1, isoform CRA_a"/>
    <property type="match status" value="1"/>
</dbReference>
<dbReference type="CTD" id="42995"/>
<feature type="region of interest" description="Disordered" evidence="4">
    <location>
        <begin position="470"/>
        <end position="580"/>
    </location>
</feature>
<dbReference type="GO" id="GO:0005737">
    <property type="term" value="C:cytoplasm"/>
    <property type="evidence" value="ECO:0007669"/>
    <property type="project" value="UniProtKB-SubCell"/>
</dbReference>
<dbReference type="GO" id="GO:0003729">
    <property type="term" value="F:mRNA binding"/>
    <property type="evidence" value="ECO:0007669"/>
    <property type="project" value="TreeGrafter"/>
</dbReference>
<reference evidence="7" key="1">
    <citation type="submission" date="2025-08" db="UniProtKB">
        <authorList>
            <consortium name="RefSeq"/>
        </authorList>
    </citation>
    <scope>IDENTIFICATION</scope>
    <source>
        <tissue evidence="7">Whole body</tissue>
    </source>
</reference>
<evidence type="ECO:0000313" key="7">
    <source>
        <dbReference type="RefSeq" id="XP_026484440.1"/>
    </source>
</evidence>
<feature type="compositionally biased region" description="Basic and acidic residues" evidence="4">
    <location>
        <begin position="470"/>
        <end position="560"/>
    </location>
</feature>
<dbReference type="Proteomes" id="UP001652626">
    <property type="component" value="Chromosome 5"/>
</dbReference>
<feature type="compositionally biased region" description="Pro residues" evidence="4">
    <location>
        <begin position="259"/>
        <end position="276"/>
    </location>
</feature>
<sequence>MSAGVSDQRMKGQGNQVTNVPKEQQLESGGDELAEVSWRHQQQPSYAPPISSAADPYSAAGVFGPSTTPFSTAAFGPASTFNYFPGNGDYSTWGQLGRAKQYDDYYRNDGLYVPDGIKAVETGVQALALGEHNKNDKDRTPELKDVSSGSQPKKMTWASIASQPAKPAPSSQSGGLKKKGPGMPPPPIVPGKHNMDISTWDAGKSAPVVTAPPPPPLQPPPVPAPLPMPQPSPTPAAAPMQRGPPPQHQPPQAWAHAPRAPPPHQPRPSHPVPPLPAQTVVSAPAPATAHPVLEELRVKNEYNPKEFDLSAPLTRFFVIKSYSEDDIHRSIKYEIWCSTEHGNKRLDAAFRDREREGGAVFLFFSVNGSGHFCGMARMISAVDYNSNSNVWSQDKWKGQFRVRWIYVKDVPNVQLRHIKLENNENKPVTNSRDTQEVPHAKGLQVLRIMHSYCHSTSIFDDFIHYERRQEEEDSRKVPHHPQDNNREDHEGGRGYRNYREYRDHRDGRDGREHRDGREPRDHRDVREPRDMRDARDPRDHRDDRDGRDNRDHGYRDRDSGYNRSHHKDRDGSRGRGRARN</sequence>
<accession>A0A8B8HIT7</accession>
<dbReference type="PROSITE" id="PS50882">
    <property type="entry name" value="YTH"/>
    <property type="match status" value="1"/>
</dbReference>
<feature type="region of interest" description="Disordered" evidence="4">
    <location>
        <begin position="1"/>
        <end position="63"/>
    </location>
</feature>
<keyword evidence="3" id="KW-0694">RNA-binding</keyword>
<feature type="compositionally biased region" description="Polar residues" evidence="4">
    <location>
        <begin position="13"/>
        <end position="22"/>
    </location>
</feature>
<feature type="region of interest" description="Disordered" evidence="4">
    <location>
        <begin position="130"/>
        <end position="277"/>
    </location>
</feature>
<dbReference type="AlphaFoldDB" id="A0A8B8HIT7"/>
<evidence type="ECO:0000256" key="3">
    <source>
        <dbReference type="ARBA" id="ARBA00022884"/>
    </source>
</evidence>
<feature type="domain" description="YTH" evidence="5">
    <location>
        <begin position="314"/>
        <end position="449"/>
    </location>
</feature>
<dbReference type="InterPro" id="IPR045168">
    <property type="entry name" value="YTH_prot"/>
</dbReference>
<gene>
    <name evidence="7" type="primary">LOC113392300</name>
</gene>
<dbReference type="SUPFAM" id="SSF81995">
    <property type="entry name" value="beta-sandwich domain of Sec23/24"/>
    <property type="match status" value="1"/>
</dbReference>
<evidence type="ECO:0000256" key="1">
    <source>
        <dbReference type="ARBA" id="ARBA00004496"/>
    </source>
</evidence>
<dbReference type="RefSeq" id="XP_026484440.1">
    <property type="nucleotide sequence ID" value="XM_026628655.2"/>
</dbReference>
<comment type="subcellular location">
    <subcellularLocation>
        <location evidence="1">Cytoplasm</location>
    </subcellularLocation>
</comment>
<evidence type="ECO:0000259" key="5">
    <source>
        <dbReference type="PROSITE" id="PS50882"/>
    </source>
</evidence>
<feature type="compositionally biased region" description="Basic and acidic residues" evidence="4">
    <location>
        <begin position="131"/>
        <end position="145"/>
    </location>
</feature>
<dbReference type="PANTHER" id="PTHR12357:SF89">
    <property type="entry name" value="YTH DOMAIN-CONTAINING FAMILY PROTEIN"/>
    <property type="match status" value="1"/>
</dbReference>
<evidence type="ECO:0000313" key="6">
    <source>
        <dbReference type="Proteomes" id="UP001652626"/>
    </source>
</evidence>
<dbReference type="CDD" id="cd21134">
    <property type="entry name" value="YTH"/>
    <property type="match status" value="1"/>
</dbReference>
<protein>
    <submittedName>
        <fullName evidence="7">YTH domain-containing family protein 3 isoform X3</fullName>
    </submittedName>
</protein>
<proteinExistence type="predicted"/>
<dbReference type="Gene3D" id="3.10.590.10">
    <property type="entry name" value="ph1033 like domains"/>
    <property type="match status" value="1"/>
</dbReference>
<organism evidence="6 7">
    <name type="scientific">Vanessa tameamea</name>
    <name type="common">Kamehameha butterfly</name>
    <dbReference type="NCBI Taxonomy" id="334116"/>
    <lineage>
        <taxon>Eukaryota</taxon>
        <taxon>Metazoa</taxon>
        <taxon>Ecdysozoa</taxon>
        <taxon>Arthropoda</taxon>
        <taxon>Hexapoda</taxon>
        <taxon>Insecta</taxon>
        <taxon>Pterygota</taxon>
        <taxon>Neoptera</taxon>
        <taxon>Endopterygota</taxon>
        <taxon>Lepidoptera</taxon>
        <taxon>Glossata</taxon>
        <taxon>Ditrysia</taxon>
        <taxon>Papilionoidea</taxon>
        <taxon>Nymphalidae</taxon>
        <taxon>Nymphalinae</taxon>
        <taxon>Vanessa</taxon>
    </lineage>
</organism>